<dbReference type="EC" id="2.7.6.3" evidence="2"/>
<evidence type="ECO:0000256" key="3">
    <source>
        <dbReference type="ARBA" id="ARBA00022679"/>
    </source>
</evidence>
<dbReference type="InterPro" id="IPR035907">
    <property type="entry name" value="Hppk_sf"/>
</dbReference>
<evidence type="ECO:0000256" key="6">
    <source>
        <dbReference type="ARBA" id="ARBA00022840"/>
    </source>
</evidence>
<protein>
    <recommendedName>
        <fullName evidence="2">2-amino-4-hydroxy-6-hydroxymethyldihydropteridine diphosphokinase</fullName>
        <ecNumber evidence="2">2.7.6.3</ecNumber>
    </recommendedName>
</protein>
<dbReference type="GO" id="GO:0005524">
    <property type="term" value="F:ATP binding"/>
    <property type="evidence" value="ECO:0007669"/>
    <property type="project" value="UniProtKB-KW"/>
</dbReference>
<sequence length="165" mass="19535">MNCVGLSLGSNKGNRFYYIINGILELKKILKNLKYSGIYLTKPWGIENQREYLNIFVTGYTDLSPFSLLEKIMEIEKKYGREREYRFSPRTIDIDIIFYEDLILNDEKLKIPHPLMHERGFVLIPMKEILGEWVHPVLKIKLSEIIINNYQKEVKKVIQKEALKI</sequence>
<evidence type="ECO:0000256" key="5">
    <source>
        <dbReference type="ARBA" id="ARBA00022777"/>
    </source>
</evidence>
<dbReference type="InterPro" id="IPR000550">
    <property type="entry name" value="Hppk"/>
</dbReference>
<accession>A0A7V4E205</accession>
<dbReference type="GO" id="GO:0046654">
    <property type="term" value="P:tetrahydrofolate biosynthetic process"/>
    <property type="evidence" value="ECO:0007669"/>
    <property type="project" value="UniProtKB-UniPathway"/>
</dbReference>
<feature type="domain" description="7,8-dihydro-6-hydroxymethylpterin-pyrophosphokinase" evidence="8">
    <location>
        <begin position="6"/>
        <end position="129"/>
    </location>
</feature>
<dbReference type="GO" id="GO:0016301">
    <property type="term" value="F:kinase activity"/>
    <property type="evidence" value="ECO:0007669"/>
    <property type="project" value="UniProtKB-KW"/>
</dbReference>
<dbReference type="GO" id="GO:0046656">
    <property type="term" value="P:folic acid biosynthetic process"/>
    <property type="evidence" value="ECO:0007669"/>
    <property type="project" value="UniProtKB-KW"/>
</dbReference>
<evidence type="ECO:0000256" key="1">
    <source>
        <dbReference type="ARBA" id="ARBA00005051"/>
    </source>
</evidence>
<keyword evidence="5 9" id="KW-0418">Kinase</keyword>
<dbReference type="UniPathway" id="UPA00077">
    <property type="reaction ID" value="UER00155"/>
</dbReference>
<evidence type="ECO:0000256" key="4">
    <source>
        <dbReference type="ARBA" id="ARBA00022741"/>
    </source>
</evidence>
<evidence type="ECO:0000259" key="8">
    <source>
        <dbReference type="Pfam" id="PF01288"/>
    </source>
</evidence>
<proteinExistence type="predicted"/>
<dbReference type="SUPFAM" id="SSF55083">
    <property type="entry name" value="6-hydroxymethyl-7,8-dihydropterin pyrophosphokinase, HPPK"/>
    <property type="match status" value="1"/>
</dbReference>
<dbReference type="CDD" id="cd00483">
    <property type="entry name" value="HPPK"/>
    <property type="match status" value="1"/>
</dbReference>
<keyword evidence="6" id="KW-0067">ATP-binding</keyword>
<dbReference type="Gene3D" id="3.30.70.560">
    <property type="entry name" value="7,8-Dihydro-6-hydroxymethylpterin-pyrophosphokinase HPPK"/>
    <property type="match status" value="1"/>
</dbReference>
<keyword evidence="7" id="KW-0289">Folate biosynthesis</keyword>
<dbReference type="AlphaFoldDB" id="A0A7V4E205"/>
<comment type="caution">
    <text evidence="9">The sequence shown here is derived from an EMBL/GenBank/DDBJ whole genome shotgun (WGS) entry which is preliminary data.</text>
</comment>
<dbReference type="PANTHER" id="PTHR43071:SF1">
    <property type="entry name" value="2-AMINO-4-HYDROXY-6-HYDROXYMETHYLDIHYDROPTERIDINE PYROPHOSPHOKINASE"/>
    <property type="match status" value="1"/>
</dbReference>
<dbReference type="GO" id="GO:0003848">
    <property type="term" value="F:2-amino-4-hydroxy-6-hydroxymethyldihydropteridine diphosphokinase activity"/>
    <property type="evidence" value="ECO:0007669"/>
    <property type="project" value="UniProtKB-EC"/>
</dbReference>
<dbReference type="EMBL" id="DTDP01000071">
    <property type="protein sequence ID" value="HGK53713.1"/>
    <property type="molecule type" value="Genomic_DNA"/>
</dbReference>
<evidence type="ECO:0000313" key="9">
    <source>
        <dbReference type="EMBL" id="HGK53713.1"/>
    </source>
</evidence>
<dbReference type="NCBIfam" id="TIGR01498">
    <property type="entry name" value="folK"/>
    <property type="match status" value="1"/>
</dbReference>
<comment type="pathway">
    <text evidence="1">Cofactor biosynthesis; tetrahydrofolate biosynthesis; 2-amino-4-hydroxy-6-hydroxymethyl-7,8-dihydropteridine diphosphate from 7,8-dihydroneopterin triphosphate: step 4/4.</text>
</comment>
<dbReference type="PANTHER" id="PTHR43071">
    <property type="entry name" value="2-AMINO-4-HYDROXY-6-HYDROXYMETHYLDIHYDROPTERIDINE PYROPHOSPHOKINASE"/>
    <property type="match status" value="1"/>
</dbReference>
<organism evidence="9">
    <name type="scientific">candidate division WOR-3 bacterium</name>
    <dbReference type="NCBI Taxonomy" id="2052148"/>
    <lineage>
        <taxon>Bacteria</taxon>
        <taxon>Bacteria division WOR-3</taxon>
    </lineage>
</organism>
<keyword evidence="3 9" id="KW-0808">Transferase</keyword>
<evidence type="ECO:0000256" key="2">
    <source>
        <dbReference type="ARBA" id="ARBA00013253"/>
    </source>
</evidence>
<reference evidence="9" key="1">
    <citation type="journal article" date="2020" name="mSystems">
        <title>Genome- and Community-Level Interaction Insights into Carbon Utilization and Element Cycling Functions of Hydrothermarchaeota in Hydrothermal Sediment.</title>
        <authorList>
            <person name="Zhou Z."/>
            <person name="Liu Y."/>
            <person name="Xu W."/>
            <person name="Pan J."/>
            <person name="Luo Z.H."/>
            <person name="Li M."/>
        </authorList>
    </citation>
    <scope>NUCLEOTIDE SEQUENCE [LARGE SCALE GENOMIC DNA]</scope>
    <source>
        <strain evidence="9">SpSt-695</strain>
    </source>
</reference>
<dbReference type="Pfam" id="PF01288">
    <property type="entry name" value="HPPK"/>
    <property type="match status" value="1"/>
</dbReference>
<evidence type="ECO:0000256" key="7">
    <source>
        <dbReference type="ARBA" id="ARBA00022909"/>
    </source>
</evidence>
<gene>
    <name evidence="9" type="primary">folK</name>
    <name evidence="9" type="ORF">ENU72_01655</name>
</gene>
<keyword evidence="4" id="KW-0547">Nucleotide-binding</keyword>
<name>A0A7V4E205_UNCW3</name>